<evidence type="ECO:0000313" key="3">
    <source>
        <dbReference type="EMBL" id="MST56336.1"/>
    </source>
</evidence>
<keyword evidence="4" id="KW-1185">Reference proteome</keyword>
<feature type="signal peptide" evidence="1">
    <location>
        <begin position="1"/>
        <end position="23"/>
    </location>
</feature>
<organism evidence="3 4">
    <name type="scientific">Pyramidobacter porci</name>
    <dbReference type="NCBI Taxonomy" id="2605789"/>
    <lineage>
        <taxon>Bacteria</taxon>
        <taxon>Thermotogati</taxon>
        <taxon>Synergistota</taxon>
        <taxon>Synergistia</taxon>
        <taxon>Synergistales</taxon>
        <taxon>Dethiosulfovibrionaceae</taxon>
        <taxon>Pyramidobacter</taxon>
    </lineage>
</organism>
<proteinExistence type="predicted"/>
<reference evidence="3 4" key="1">
    <citation type="submission" date="2019-08" db="EMBL/GenBank/DDBJ databases">
        <title>In-depth cultivation of the pig gut microbiome towards novel bacterial diversity and tailored functional studies.</title>
        <authorList>
            <person name="Wylensek D."/>
            <person name="Hitch T.C.A."/>
            <person name="Clavel T."/>
        </authorList>
    </citation>
    <scope>NUCLEOTIDE SEQUENCE [LARGE SCALE GENOMIC DNA]</scope>
    <source>
        <strain evidence="3 4">SM-530-WT-4B</strain>
    </source>
</reference>
<dbReference type="EMBL" id="VUNH01000011">
    <property type="protein sequence ID" value="MST56336.1"/>
    <property type="molecule type" value="Genomic_DNA"/>
</dbReference>
<accession>A0A6L5YDE0</accession>
<dbReference type="Pfam" id="PF19823">
    <property type="entry name" value="DUF6305"/>
    <property type="match status" value="1"/>
</dbReference>
<dbReference type="InterPro" id="IPR046272">
    <property type="entry name" value="DUF6305"/>
</dbReference>
<keyword evidence="1" id="KW-0732">Signal</keyword>
<comment type="caution">
    <text evidence="3">The sequence shown here is derived from an EMBL/GenBank/DDBJ whole genome shotgun (WGS) entry which is preliminary data.</text>
</comment>
<evidence type="ECO:0000313" key="4">
    <source>
        <dbReference type="Proteomes" id="UP000473699"/>
    </source>
</evidence>
<gene>
    <name evidence="3" type="ORF">FYJ74_09865</name>
</gene>
<evidence type="ECO:0000256" key="1">
    <source>
        <dbReference type="SAM" id="SignalP"/>
    </source>
</evidence>
<dbReference type="PROSITE" id="PS51257">
    <property type="entry name" value="PROKAR_LIPOPROTEIN"/>
    <property type="match status" value="1"/>
</dbReference>
<feature type="chain" id="PRO_5027024644" description="DUF6305 domain-containing protein" evidence="1">
    <location>
        <begin position="24"/>
        <end position="186"/>
    </location>
</feature>
<dbReference type="Proteomes" id="UP000473699">
    <property type="component" value="Unassembled WGS sequence"/>
</dbReference>
<evidence type="ECO:0000259" key="2">
    <source>
        <dbReference type="Pfam" id="PF19823"/>
    </source>
</evidence>
<dbReference type="RefSeq" id="WP_154529419.1">
    <property type="nucleotide sequence ID" value="NZ_VUNH01000011.1"/>
</dbReference>
<dbReference type="AlphaFoldDB" id="A0A6L5YDE0"/>
<protein>
    <recommendedName>
        <fullName evidence="2">DUF6305 domain-containing protein</fullName>
    </recommendedName>
</protein>
<feature type="domain" description="DUF6305" evidence="2">
    <location>
        <begin position="31"/>
        <end position="184"/>
    </location>
</feature>
<sequence>MKKLSAVFVALLAACVLSSFAFAVEVPKLNAPFIVTTCGQSPGAVMVHMSAMQSKIAANHDNKLTADKLAAANAKTLIVTSGTSMKGMGAAGTNVESEIARCTELIAEAKKLGMTVIGAHIEGMARRTDNSDAASIEAVMKDADVILAVTDSDSDGFFTKYAQEHNKPLIVVKDALAIGPALKAAE</sequence>
<name>A0A6L5YDE0_9BACT</name>